<keyword evidence="1" id="KW-0472">Membrane</keyword>
<feature type="transmembrane region" description="Helical" evidence="1">
    <location>
        <begin position="12"/>
        <end position="41"/>
    </location>
</feature>
<evidence type="ECO:0000313" key="3">
    <source>
        <dbReference type="Proteomes" id="UP001058860"/>
    </source>
</evidence>
<sequence length="61" mass="6785">MTPILALSEATWFTIALAGVFFVLFPLLAHGLIGFAVAVAFGERAENRRTDGPWRRPKQQQ</sequence>
<gene>
    <name evidence="2" type="ORF">LRS13_24645</name>
</gene>
<proteinExistence type="predicted"/>
<dbReference type="RefSeq" id="WP_353864306.1">
    <property type="nucleotide sequence ID" value="NZ_CP088295.1"/>
</dbReference>
<evidence type="ECO:0000313" key="2">
    <source>
        <dbReference type="EMBL" id="UUY03809.1"/>
    </source>
</evidence>
<accession>A0ABY5PGJ6</accession>
<reference evidence="3" key="1">
    <citation type="submission" date="2021-11" db="EMBL/GenBank/DDBJ databases">
        <title>Cultivation dependent microbiological survey of springs from the worlds oldest radium mine currently devoted to the extraction of radon-saturated water.</title>
        <authorList>
            <person name="Kapinusova G."/>
            <person name="Smrhova T."/>
            <person name="Strejcek M."/>
            <person name="Suman J."/>
            <person name="Jani K."/>
            <person name="Pajer P."/>
            <person name="Uhlik O."/>
        </authorList>
    </citation>
    <scope>NUCLEOTIDE SEQUENCE [LARGE SCALE GENOMIC DNA]</scope>
    <source>
        <strain evidence="3">J379</strain>
    </source>
</reference>
<dbReference type="Proteomes" id="UP001058860">
    <property type="component" value="Chromosome"/>
</dbReference>
<protein>
    <submittedName>
        <fullName evidence="2">Uncharacterized protein</fullName>
    </submittedName>
</protein>
<evidence type="ECO:0000256" key="1">
    <source>
        <dbReference type="SAM" id="Phobius"/>
    </source>
</evidence>
<name>A0ABY5PGJ6_9ACTN</name>
<keyword evidence="1" id="KW-0812">Transmembrane</keyword>
<keyword evidence="1" id="KW-1133">Transmembrane helix</keyword>
<keyword evidence="3" id="KW-1185">Reference proteome</keyword>
<dbReference type="EMBL" id="CP088295">
    <property type="protein sequence ID" value="UUY03809.1"/>
    <property type="molecule type" value="Genomic_DNA"/>
</dbReference>
<organism evidence="2 3">
    <name type="scientific">Svornostia abyssi</name>
    <dbReference type="NCBI Taxonomy" id="2898438"/>
    <lineage>
        <taxon>Bacteria</taxon>
        <taxon>Bacillati</taxon>
        <taxon>Actinomycetota</taxon>
        <taxon>Thermoleophilia</taxon>
        <taxon>Solirubrobacterales</taxon>
        <taxon>Baekduiaceae</taxon>
        <taxon>Svornostia</taxon>
    </lineage>
</organism>